<dbReference type="InterPro" id="IPR011256">
    <property type="entry name" value="Reg_factor_effector_dom_sf"/>
</dbReference>
<protein>
    <submittedName>
        <fullName evidence="1">Heme-binding protein</fullName>
    </submittedName>
</protein>
<dbReference type="Proteomes" id="UP000754644">
    <property type="component" value="Unassembled WGS sequence"/>
</dbReference>
<gene>
    <name evidence="1" type="ORF">HQ497_00400</name>
</gene>
<comment type="caution">
    <text evidence="1">The sequence shown here is derived from an EMBL/GenBank/DDBJ whole genome shotgun (WGS) entry which is preliminary data.</text>
</comment>
<dbReference type="EMBL" id="JABMOJ010000017">
    <property type="protein sequence ID" value="NQV63796.1"/>
    <property type="molecule type" value="Genomic_DNA"/>
</dbReference>
<organism evidence="1 2">
    <name type="scientific">SAR86 cluster bacterium</name>
    <dbReference type="NCBI Taxonomy" id="2030880"/>
    <lineage>
        <taxon>Bacteria</taxon>
        <taxon>Pseudomonadati</taxon>
        <taxon>Pseudomonadota</taxon>
        <taxon>Gammaproteobacteria</taxon>
        <taxon>SAR86 cluster</taxon>
    </lineage>
</organism>
<evidence type="ECO:0000313" key="1">
    <source>
        <dbReference type="EMBL" id="NQV63796.1"/>
    </source>
</evidence>
<reference evidence="1" key="1">
    <citation type="submission" date="2020-05" db="EMBL/GenBank/DDBJ databases">
        <title>Sulfur intermediates as new biogeochemical hubs in an aquatic model microbial ecosystem.</title>
        <authorList>
            <person name="Vigneron A."/>
        </authorList>
    </citation>
    <scope>NUCLEOTIDE SEQUENCE</scope>
    <source>
        <strain evidence="1">Bin.250</strain>
    </source>
</reference>
<evidence type="ECO:0000313" key="2">
    <source>
        <dbReference type="Proteomes" id="UP000754644"/>
    </source>
</evidence>
<dbReference type="Gene3D" id="3.20.80.10">
    <property type="entry name" value="Regulatory factor, effector binding domain"/>
    <property type="match status" value="1"/>
</dbReference>
<accession>A0A973A8I7</accession>
<dbReference type="SUPFAM" id="SSF55136">
    <property type="entry name" value="Probable bacterial effector-binding domain"/>
    <property type="match status" value="1"/>
</dbReference>
<sequence>MLLKAAKYHAIDDLPVPFDAAVNIDETAGQVFAMLRPKRDWQLARYLQPKYPLIAQLEQKWQKSGEQTWASDNSPFMPYLLRTNEILIPVEPR</sequence>
<dbReference type="AlphaFoldDB" id="A0A973A8I7"/>
<proteinExistence type="predicted"/>
<name>A0A973A8I7_9GAMM</name>